<protein>
    <recommendedName>
        <fullName evidence="3">Porin domain-containing protein</fullName>
    </recommendedName>
</protein>
<reference evidence="2" key="1">
    <citation type="journal article" date="2019" name="Int. J. Syst. Evol. Microbiol.">
        <title>The Global Catalogue of Microorganisms (GCM) 10K type strain sequencing project: providing services to taxonomists for standard genome sequencing and annotation.</title>
        <authorList>
            <consortium name="The Broad Institute Genomics Platform"/>
            <consortium name="The Broad Institute Genome Sequencing Center for Infectious Disease"/>
            <person name="Wu L."/>
            <person name="Ma J."/>
        </authorList>
    </citation>
    <scope>NUCLEOTIDE SEQUENCE [LARGE SCALE GENOMIC DNA]</scope>
    <source>
        <strain evidence="2">KCTC 42224</strain>
    </source>
</reference>
<accession>A0ABV7V3M9</accession>
<gene>
    <name evidence="1" type="ORF">ACFOOT_11415</name>
</gene>
<evidence type="ECO:0008006" key="3">
    <source>
        <dbReference type="Google" id="ProtNLM"/>
    </source>
</evidence>
<proteinExistence type="predicted"/>
<sequence length="277" mass="29023">MSGRGSNKANAQGMRRSVLPRALRAPLMAATCVAAGLVIAPTVSSAVTGSFKPLAQVSLAARGGIGSFTPASGDPKLAAAITVRGLTNSHLFRFTPAGADSRADRAITVAVRVNPDVARAISVRGVLGNINGAAGNGTPLRIVPNAFNLGMARGYQSFAVTSGLGNSNGFDRDVQRIDMPDLSHFAAASPSASATSGSTSRLAPRIALDEKERTGRAPRTLETQGDYQVDFGGSYRLTRNLDVTAGIRYTSDRDRLRPLTDGRQDSQAVYLGTQFRF</sequence>
<dbReference type="EMBL" id="JBHRYE010000017">
    <property type="protein sequence ID" value="MFC3672033.1"/>
    <property type="molecule type" value="Genomic_DNA"/>
</dbReference>
<dbReference type="RefSeq" id="WP_229815196.1">
    <property type="nucleotide sequence ID" value="NZ_BMZP01000006.1"/>
</dbReference>
<keyword evidence="2" id="KW-1185">Reference proteome</keyword>
<organism evidence="1 2">
    <name type="scientific">Novosphingobium pokkalii</name>
    <dbReference type="NCBI Taxonomy" id="1770194"/>
    <lineage>
        <taxon>Bacteria</taxon>
        <taxon>Pseudomonadati</taxon>
        <taxon>Pseudomonadota</taxon>
        <taxon>Alphaproteobacteria</taxon>
        <taxon>Sphingomonadales</taxon>
        <taxon>Sphingomonadaceae</taxon>
        <taxon>Novosphingobium</taxon>
    </lineage>
</organism>
<name>A0ABV7V3M9_9SPHN</name>
<comment type="caution">
    <text evidence="1">The sequence shown here is derived from an EMBL/GenBank/DDBJ whole genome shotgun (WGS) entry which is preliminary data.</text>
</comment>
<dbReference type="Proteomes" id="UP001595683">
    <property type="component" value="Unassembled WGS sequence"/>
</dbReference>
<evidence type="ECO:0000313" key="2">
    <source>
        <dbReference type="Proteomes" id="UP001595683"/>
    </source>
</evidence>
<evidence type="ECO:0000313" key="1">
    <source>
        <dbReference type="EMBL" id="MFC3672033.1"/>
    </source>
</evidence>